<keyword evidence="13" id="KW-0206">Cytoskeleton</keyword>
<keyword evidence="21" id="KW-1185">Reference proteome</keyword>
<evidence type="ECO:0000256" key="8">
    <source>
        <dbReference type="ARBA" id="ARBA00022701"/>
    </source>
</evidence>
<evidence type="ECO:0000256" key="10">
    <source>
        <dbReference type="ARBA" id="ARBA00022829"/>
    </source>
</evidence>
<evidence type="ECO:0000256" key="3">
    <source>
        <dbReference type="ARBA" id="ARBA00004629"/>
    </source>
</evidence>
<keyword evidence="14" id="KW-0539">Nucleus</keyword>
<evidence type="ECO:0000256" key="19">
    <source>
        <dbReference type="SAM" id="MobiDB-lite"/>
    </source>
</evidence>
<feature type="region of interest" description="Disordered" evidence="19">
    <location>
        <begin position="233"/>
        <end position="336"/>
    </location>
</feature>
<keyword evidence="7" id="KW-0132">Cell division</keyword>
<dbReference type="GO" id="GO:0000278">
    <property type="term" value="P:mitotic cell cycle"/>
    <property type="evidence" value="ECO:0007669"/>
    <property type="project" value="InterPro"/>
</dbReference>
<feature type="compositionally biased region" description="Polar residues" evidence="19">
    <location>
        <begin position="1"/>
        <end position="10"/>
    </location>
</feature>
<evidence type="ECO:0000256" key="4">
    <source>
        <dbReference type="ARBA" id="ARBA00005366"/>
    </source>
</evidence>
<feature type="region of interest" description="Disordered" evidence="19">
    <location>
        <begin position="1"/>
        <end position="135"/>
    </location>
</feature>
<organism evidence="20 21">
    <name type="scientific">Ephemerocybe angulata</name>
    <dbReference type="NCBI Taxonomy" id="980116"/>
    <lineage>
        <taxon>Eukaryota</taxon>
        <taxon>Fungi</taxon>
        <taxon>Dikarya</taxon>
        <taxon>Basidiomycota</taxon>
        <taxon>Agaricomycotina</taxon>
        <taxon>Agaricomycetes</taxon>
        <taxon>Agaricomycetidae</taxon>
        <taxon>Agaricales</taxon>
        <taxon>Agaricineae</taxon>
        <taxon>Psathyrellaceae</taxon>
        <taxon>Ephemerocybe</taxon>
    </lineage>
</organism>
<accession>A0A8H6MC40</accession>
<name>A0A8H6MC40_9AGAR</name>
<protein>
    <recommendedName>
        <fullName evidence="17">DASH complex subunit DUO1</fullName>
    </recommendedName>
    <alternativeName>
        <fullName evidence="18">Outer kinetochore protein DUO1</fullName>
    </alternativeName>
</protein>
<keyword evidence="8" id="KW-0493">Microtubule</keyword>
<evidence type="ECO:0000256" key="16">
    <source>
        <dbReference type="ARBA" id="ARBA00023328"/>
    </source>
</evidence>
<reference evidence="20 21" key="1">
    <citation type="submission" date="2020-07" db="EMBL/GenBank/DDBJ databases">
        <title>Comparative genomics of pyrophilous fungi reveals a link between fire events and developmental genes.</title>
        <authorList>
            <consortium name="DOE Joint Genome Institute"/>
            <person name="Steindorff A.S."/>
            <person name="Carver A."/>
            <person name="Calhoun S."/>
            <person name="Stillman K."/>
            <person name="Liu H."/>
            <person name="Lipzen A."/>
            <person name="Pangilinan J."/>
            <person name="Labutti K."/>
            <person name="Bruns T.D."/>
            <person name="Grigoriev I.V."/>
        </authorList>
    </citation>
    <scope>NUCLEOTIDE SEQUENCE [LARGE SCALE GENOMIC DNA]</scope>
    <source>
        <strain evidence="20 21">CBS 144469</strain>
    </source>
</reference>
<evidence type="ECO:0000256" key="6">
    <source>
        <dbReference type="ARBA" id="ARBA00022490"/>
    </source>
</evidence>
<dbReference type="EMBL" id="JACGCI010000006">
    <property type="protein sequence ID" value="KAF6762980.1"/>
    <property type="molecule type" value="Genomic_DNA"/>
</dbReference>
<dbReference type="PANTHER" id="PTHR28216">
    <property type="entry name" value="DASH COMPLEX SUBUNIT DUO1"/>
    <property type="match status" value="1"/>
</dbReference>
<evidence type="ECO:0000256" key="13">
    <source>
        <dbReference type="ARBA" id="ARBA00023212"/>
    </source>
</evidence>
<evidence type="ECO:0000256" key="17">
    <source>
        <dbReference type="ARBA" id="ARBA00044152"/>
    </source>
</evidence>
<evidence type="ECO:0000256" key="15">
    <source>
        <dbReference type="ARBA" id="ARBA00023306"/>
    </source>
</evidence>
<dbReference type="GO" id="GO:0042729">
    <property type="term" value="C:DASH complex"/>
    <property type="evidence" value="ECO:0007669"/>
    <property type="project" value="InterPro"/>
</dbReference>
<dbReference type="GO" id="GO:0007059">
    <property type="term" value="P:chromosome segregation"/>
    <property type="evidence" value="ECO:0007669"/>
    <property type="project" value="UniProtKB-KW"/>
</dbReference>
<evidence type="ECO:0000313" key="21">
    <source>
        <dbReference type="Proteomes" id="UP000521943"/>
    </source>
</evidence>
<dbReference type="InterPro" id="IPR013960">
    <property type="entry name" value="DASH_Duo1"/>
</dbReference>
<evidence type="ECO:0000313" key="20">
    <source>
        <dbReference type="EMBL" id="KAF6762980.1"/>
    </source>
</evidence>
<keyword evidence="10" id="KW-0159">Chromosome partition</keyword>
<keyword evidence="9" id="KW-0498">Mitosis</keyword>
<evidence type="ECO:0000256" key="14">
    <source>
        <dbReference type="ARBA" id="ARBA00023242"/>
    </source>
</evidence>
<comment type="caution">
    <text evidence="20">The sequence shown here is derived from an EMBL/GenBank/DDBJ whole genome shotgun (WGS) entry which is preliminary data.</text>
</comment>
<evidence type="ECO:0000256" key="7">
    <source>
        <dbReference type="ARBA" id="ARBA00022618"/>
    </source>
</evidence>
<feature type="compositionally biased region" description="Polar residues" evidence="19">
    <location>
        <begin position="72"/>
        <end position="85"/>
    </location>
</feature>
<dbReference type="PANTHER" id="PTHR28216:SF1">
    <property type="entry name" value="DASH COMPLEX SUBUNIT DUO1"/>
    <property type="match status" value="1"/>
</dbReference>
<feature type="compositionally biased region" description="Polar residues" evidence="19">
    <location>
        <begin position="296"/>
        <end position="310"/>
    </location>
</feature>
<keyword evidence="15" id="KW-0131">Cell cycle</keyword>
<gene>
    <name evidence="20" type="ORF">DFP72DRAFT_519170</name>
</gene>
<keyword evidence="16" id="KW-0137">Centromere</keyword>
<feature type="compositionally biased region" description="Low complexity" evidence="19">
    <location>
        <begin position="17"/>
        <end position="33"/>
    </location>
</feature>
<feature type="compositionally biased region" description="Low complexity" evidence="19">
    <location>
        <begin position="324"/>
        <end position="336"/>
    </location>
</feature>
<evidence type="ECO:0000256" key="12">
    <source>
        <dbReference type="ARBA" id="ARBA00023054"/>
    </source>
</evidence>
<evidence type="ECO:0000256" key="1">
    <source>
        <dbReference type="ARBA" id="ARBA00004123"/>
    </source>
</evidence>
<dbReference type="OrthoDB" id="5599235at2759"/>
<dbReference type="Pfam" id="PF08651">
    <property type="entry name" value="DASH_Duo1"/>
    <property type="match status" value="1"/>
</dbReference>
<evidence type="ECO:0000256" key="11">
    <source>
        <dbReference type="ARBA" id="ARBA00022838"/>
    </source>
</evidence>
<keyword evidence="11" id="KW-0995">Kinetochore</keyword>
<keyword evidence="6" id="KW-0963">Cytoplasm</keyword>
<proteinExistence type="inferred from homology"/>
<feature type="compositionally biased region" description="Acidic residues" evidence="19">
    <location>
        <begin position="89"/>
        <end position="128"/>
    </location>
</feature>
<dbReference type="GO" id="GO:0005874">
    <property type="term" value="C:microtubule"/>
    <property type="evidence" value="ECO:0007669"/>
    <property type="project" value="UniProtKB-KW"/>
</dbReference>
<evidence type="ECO:0000256" key="2">
    <source>
        <dbReference type="ARBA" id="ARBA00004186"/>
    </source>
</evidence>
<comment type="similarity">
    <text evidence="4">Belongs to the DASH complex DUO1 family.</text>
</comment>
<dbReference type="GO" id="GO:0072686">
    <property type="term" value="C:mitotic spindle"/>
    <property type="evidence" value="ECO:0007669"/>
    <property type="project" value="InterPro"/>
</dbReference>
<dbReference type="GO" id="GO:0051301">
    <property type="term" value="P:cell division"/>
    <property type="evidence" value="ECO:0007669"/>
    <property type="project" value="UniProtKB-KW"/>
</dbReference>
<comment type="subcellular location">
    <subcellularLocation>
        <location evidence="3">Chromosome</location>
        <location evidence="3">Centromere</location>
        <location evidence="3">Kinetochore</location>
    </subcellularLocation>
    <subcellularLocation>
        <location evidence="2">Cytoplasm</location>
        <location evidence="2">Cytoskeleton</location>
        <location evidence="2">Spindle</location>
    </subcellularLocation>
    <subcellularLocation>
        <location evidence="1">Nucleus</location>
    </subcellularLocation>
</comment>
<dbReference type="Proteomes" id="UP000521943">
    <property type="component" value="Unassembled WGS sequence"/>
</dbReference>
<dbReference type="AlphaFoldDB" id="A0A8H6MC40"/>
<keyword evidence="12" id="KW-0175">Coiled coil</keyword>
<evidence type="ECO:0000256" key="5">
    <source>
        <dbReference type="ARBA" id="ARBA00022454"/>
    </source>
</evidence>
<keyword evidence="5" id="KW-0158">Chromosome</keyword>
<feature type="compositionally biased region" description="Basic and acidic residues" evidence="19">
    <location>
        <begin position="233"/>
        <end position="274"/>
    </location>
</feature>
<sequence length="336" mass="37858">MDSYDSSANFSLGDEGSQLLDLSDVLPPDSSHSGQHDDGDLSLSDLSLDHTIRGRAPFSLLSQPKPEPPQPSRQQQKGKAPSSSRLIDPEDDPDASQEYEDEGIEGESFEQEGEHLEGEEEQFDEALEEERQAAKRRAEKLREEKLQNDIFILKKLNAAFETFNGALDEAGAANHRVAEQLVETDRLLNKYVRILSKSEDFARLIFDEEWHGAEADEEQIRLEQLAAEQREREAARERALAEQRERERQEREERERGAREEKERLEREKKERLSSRGGVRGVRGTRASMRGMRTAPPSSRPESSTGTRSRVSVAPGTTGIPVKRGTTSRGLGSRRP</sequence>
<evidence type="ECO:0000256" key="9">
    <source>
        <dbReference type="ARBA" id="ARBA00022776"/>
    </source>
</evidence>
<evidence type="ECO:0000256" key="18">
    <source>
        <dbReference type="ARBA" id="ARBA00044358"/>
    </source>
</evidence>